<name>A0ABS3EK63_9HYPH</name>
<sequence length="285" mass="32358">MGSTTEQLKGAIIGAFATVLVTTTFFFFQEQIKAYWEENIEVSYEYTELVVPTPIVESLPSSAEADALEGLFKRLKTVGDAEFKYDYELNNYYERIKSLKLFYLENGGFDKSFTSKNIFSAYNIEIKNTTEKTVSSLKFPIPTGYNLGSSRKNIDISAESATIKDILPNEKINIYLFSIGNQLSIYSNEITFTANDKKLSSKNRSSDTYRPTEYPSFIEFTLPIFTIFTIFMTVGFIGTIVIDANTGLRRKTQNRTIIDRMKSDLLYHSEKGEIDLPSNPSNDKP</sequence>
<protein>
    <submittedName>
        <fullName evidence="2">Uncharacterized protein</fullName>
    </submittedName>
</protein>
<accession>A0ABS3EK63</accession>
<keyword evidence="1" id="KW-0472">Membrane</keyword>
<keyword evidence="3" id="KW-1185">Reference proteome</keyword>
<dbReference type="EMBL" id="JAFLNA010000008">
    <property type="protein sequence ID" value="MBO0132303.1"/>
    <property type="molecule type" value="Genomic_DNA"/>
</dbReference>
<evidence type="ECO:0000256" key="1">
    <source>
        <dbReference type="SAM" id="Phobius"/>
    </source>
</evidence>
<gene>
    <name evidence="2" type="ORF">JZX89_16335</name>
</gene>
<proteinExistence type="predicted"/>
<feature type="transmembrane region" description="Helical" evidence="1">
    <location>
        <begin position="12"/>
        <end position="28"/>
    </location>
</feature>
<keyword evidence="1" id="KW-1133">Transmembrane helix</keyword>
<comment type="caution">
    <text evidence="2">The sequence shown here is derived from an EMBL/GenBank/DDBJ whole genome shotgun (WGS) entry which is preliminary data.</text>
</comment>
<evidence type="ECO:0000313" key="3">
    <source>
        <dbReference type="Proteomes" id="UP000664699"/>
    </source>
</evidence>
<keyword evidence="1" id="KW-0812">Transmembrane</keyword>
<feature type="transmembrane region" description="Helical" evidence="1">
    <location>
        <begin position="220"/>
        <end position="242"/>
    </location>
</feature>
<evidence type="ECO:0000313" key="2">
    <source>
        <dbReference type="EMBL" id="MBO0132303.1"/>
    </source>
</evidence>
<dbReference type="RefSeq" id="WP_207134738.1">
    <property type="nucleotide sequence ID" value="NZ_JAFLNA010000008.1"/>
</dbReference>
<reference evidence="2 3" key="1">
    <citation type="submission" date="2021-03" db="EMBL/GenBank/DDBJ databases">
        <title>Whole genome sequence of Agrobacterium sp. strain Rnr.</title>
        <authorList>
            <person name="Mafakheri H."/>
            <person name="Taghavi S.M."/>
            <person name="Nemanja K."/>
            <person name="Osdaghi E."/>
        </authorList>
    </citation>
    <scope>NUCLEOTIDE SEQUENCE [LARGE SCALE GENOMIC DNA]</scope>
    <source>
        <strain evidence="2 3">Rnr</strain>
    </source>
</reference>
<dbReference type="Proteomes" id="UP000664699">
    <property type="component" value="Unassembled WGS sequence"/>
</dbReference>
<organism evidence="2 3">
    <name type="scientific">Agrobacterium burrii</name>
    <dbReference type="NCBI Taxonomy" id="2815339"/>
    <lineage>
        <taxon>Bacteria</taxon>
        <taxon>Pseudomonadati</taxon>
        <taxon>Pseudomonadota</taxon>
        <taxon>Alphaproteobacteria</taxon>
        <taxon>Hyphomicrobiales</taxon>
        <taxon>Rhizobiaceae</taxon>
        <taxon>Rhizobium/Agrobacterium group</taxon>
        <taxon>Agrobacterium</taxon>
        <taxon>Agrobacterium tumefaciens complex</taxon>
    </lineage>
</organism>